<dbReference type="EMBL" id="CP071793">
    <property type="protein sequence ID" value="QTD54260.1"/>
    <property type="molecule type" value="Genomic_DNA"/>
</dbReference>
<name>A0A8A4TXN7_SULCO</name>
<protein>
    <submittedName>
        <fullName evidence="1">Uncharacterized protein</fullName>
    </submittedName>
</protein>
<keyword evidence="2" id="KW-1185">Reference proteome</keyword>
<evidence type="ECO:0000313" key="1">
    <source>
        <dbReference type="EMBL" id="QTD54260.1"/>
    </source>
</evidence>
<organism evidence="1 2">
    <name type="scientific">Sulfidibacter corallicola</name>
    <dbReference type="NCBI Taxonomy" id="2818388"/>
    <lineage>
        <taxon>Bacteria</taxon>
        <taxon>Pseudomonadati</taxon>
        <taxon>Acidobacteriota</taxon>
        <taxon>Holophagae</taxon>
        <taxon>Acanthopleuribacterales</taxon>
        <taxon>Acanthopleuribacteraceae</taxon>
        <taxon>Sulfidibacter</taxon>
    </lineage>
</organism>
<gene>
    <name evidence="1" type="ORF">J3U87_17585</name>
</gene>
<dbReference type="AlphaFoldDB" id="A0A8A4TXN7"/>
<accession>A0A8A4TXN7</accession>
<reference evidence="1" key="1">
    <citation type="submission" date="2021-03" db="EMBL/GenBank/DDBJ databases">
        <title>Acanthopleuribacteraceae sp. M133.</title>
        <authorList>
            <person name="Wang G."/>
        </authorList>
    </citation>
    <scope>NUCLEOTIDE SEQUENCE</scope>
    <source>
        <strain evidence="1">M133</strain>
    </source>
</reference>
<sequence>MAHQATVLISGLQEYNRSQREGQQGFGTLLRVGGSAAVDLAFTVASAPTAIADSLLNTGVAQTMKNSFRVPIAYFSCQQTADRMERDMANGKYGYLPQGLTKLGAALADTRAGEYVTDRLRDAIHTGKQVTRKIASTAKSLYHRVAAQAGGRIAGPPGFRWVTNRSESFGSSRICERGVVAVSAGPTQGAGPTFFDELPAHSPF</sequence>
<evidence type="ECO:0000313" key="2">
    <source>
        <dbReference type="Proteomes" id="UP000663929"/>
    </source>
</evidence>
<dbReference type="KEGG" id="scor:J3U87_17585"/>
<dbReference type="RefSeq" id="WP_237384357.1">
    <property type="nucleotide sequence ID" value="NZ_CP071793.1"/>
</dbReference>
<proteinExistence type="predicted"/>
<dbReference type="Proteomes" id="UP000663929">
    <property type="component" value="Chromosome"/>
</dbReference>